<dbReference type="OrthoDB" id="618454at2"/>
<evidence type="ECO:0000259" key="6">
    <source>
        <dbReference type="Pfam" id="PF07980"/>
    </source>
</evidence>
<evidence type="ECO:0000256" key="3">
    <source>
        <dbReference type="ARBA" id="ARBA00022729"/>
    </source>
</evidence>
<feature type="domain" description="SusD-like N-terminal" evidence="7">
    <location>
        <begin position="98"/>
        <end position="230"/>
    </location>
</feature>
<evidence type="ECO:0000256" key="4">
    <source>
        <dbReference type="ARBA" id="ARBA00023136"/>
    </source>
</evidence>
<protein>
    <submittedName>
        <fullName evidence="8">RagB/SusD family nutrient uptake outer membrane protein</fullName>
    </submittedName>
</protein>
<dbReference type="Proteomes" id="UP000281028">
    <property type="component" value="Unassembled WGS sequence"/>
</dbReference>
<dbReference type="PROSITE" id="PS51257">
    <property type="entry name" value="PROKAR_LIPOPROTEIN"/>
    <property type="match status" value="1"/>
</dbReference>
<dbReference type="Pfam" id="PF07980">
    <property type="entry name" value="SusD_RagB"/>
    <property type="match status" value="1"/>
</dbReference>
<keyword evidence="5" id="KW-0998">Cell outer membrane</keyword>
<sequence length="518" mass="57237">MRTQHIFPIIALAAGMQLVTSCKDSFLDVQPKGSFLESNYYRNEAEAYTGLVAVYDVVGWQSAGFITKVGTLNSASDDHFAGGATIGDIQAYQVMTNWQITPFIGPQEDLWKKGFAGVFRANTLLQKLPAVPMDEGRKKRFAAEAKYLRAFFYFDLIRFFKNIPLLTQTVTPAGMYDVPQAAPADVYAQIISDLKDAIAETNLPDRIPVASEGGRISRGAAHALLGKVYLYQQRWTEAAAELKEVNGETPGQPSAKYGYQLVEKFADLWRSDVAHKFNSESVMEISFTSLSGGTWGTAAGTEGNMLNILVGPRKYEPQAGFTVPDFVSGWGFNVVSKELYKVLHFDPRFNATIADLDSMERTGAVKYEHSYNNTGYYLNKFAGRVSNESQGGGDKPLNFPQNMYEIRLADTYLMEAEARVKAGEGGGAGTRAYALLNAVRTRVGLGPVVATFDNIFNERRLELAGEGHRFFDLVRTGKAASFLSTRGFTPDKNEILPIPQLELENTKLEQSREWGGNK</sequence>
<dbReference type="CDD" id="cd08977">
    <property type="entry name" value="SusD"/>
    <property type="match status" value="1"/>
</dbReference>
<dbReference type="InterPro" id="IPR011990">
    <property type="entry name" value="TPR-like_helical_dom_sf"/>
</dbReference>
<comment type="subcellular location">
    <subcellularLocation>
        <location evidence="1">Cell outer membrane</location>
    </subcellularLocation>
</comment>
<evidence type="ECO:0000313" key="8">
    <source>
        <dbReference type="EMBL" id="NSL90683.1"/>
    </source>
</evidence>
<dbReference type="InterPro" id="IPR012944">
    <property type="entry name" value="SusD_RagB_dom"/>
</dbReference>
<evidence type="ECO:0000313" key="9">
    <source>
        <dbReference type="Proteomes" id="UP000281028"/>
    </source>
</evidence>
<gene>
    <name evidence="8" type="ORF">ECE50_027925</name>
</gene>
<dbReference type="InterPro" id="IPR033985">
    <property type="entry name" value="SusD-like_N"/>
</dbReference>
<feature type="domain" description="RagB/SusD" evidence="6">
    <location>
        <begin position="361"/>
        <end position="478"/>
    </location>
</feature>
<evidence type="ECO:0000256" key="5">
    <source>
        <dbReference type="ARBA" id="ARBA00023237"/>
    </source>
</evidence>
<dbReference type="Gene3D" id="1.25.40.390">
    <property type="match status" value="1"/>
</dbReference>
<dbReference type="GO" id="GO:0009279">
    <property type="term" value="C:cell outer membrane"/>
    <property type="evidence" value="ECO:0007669"/>
    <property type="project" value="UniProtKB-SubCell"/>
</dbReference>
<organism evidence="8 9">
    <name type="scientific">Chitinophaga solisilvae</name>
    <dbReference type="NCBI Taxonomy" id="1233460"/>
    <lineage>
        <taxon>Bacteria</taxon>
        <taxon>Pseudomonadati</taxon>
        <taxon>Bacteroidota</taxon>
        <taxon>Chitinophagia</taxon>
        <taxon>Chitinophagales</taxon>
        <taxon>Chitinophagaceae</taxon>
        <taxon>Chitinophaga</taxon>
    </lineage>
</organism>
<evidence type="ECO:0000256" key="2">
    <source>
        <dbReference type="ARBA" id="ARBA00006275"/>
    </source>
</evidence>
<keyword evidence="9" id="KW-1185">Reference proteome</keyword>
<evidence type="ECO:0000256" key="1">
    <source>
        <dbReference type="ARBA" id="ARBA00004442"/>
    </source>
</evidence>
<keyword evidence="4" id="KW-0472">Membrane</keyword>
<dbReference type="SUPFAM" id="SSF48452">
    <property type="entry name" value="TPR-like"/>
    <property type="match status" value="1"/>
</dbReference>
<dbReference type="Pfam" id="PF14322">
    <property type="entry name" value="SusD-like_3"/>
    <property type="match status" value="1"/>
</dbReference>
<comment type="similarity">
    <text evidence="2">Belongs to the SusD family.</text>
</comment>
<comment type="caution">
    <text evidence="8">The sequence shown here is derived from an EMBL/GenBank/DDBJ whole genome shotgun (WGS) entry which is preliminary data.</text>
</comment>
<accession>A0A3S1CY84</accession>
<dbReference type="AlphaFoldDB" id="A0A3S1CY84"/>
<keyword evidence="3" id="KW-0732">Signal</keyword>
<proteinExistence type="inferred from homology"/>
<dbReference type="EMBL" id="RIAR02000001">
    <property type="protein sequence ID" value="NSL90683.1"/>
    <property type="molecule type" value="Genomic_DNA"/>
</dbReference>
<evidence type="ECO:0000259" key="7">
    <source>
        <dbReference type="Pfam" id="PF14322"/>
    </source>
</evidence>
<reference evidence="8" key="1">
    <citation type="submission" date="2020-05" db="EMBL/GenBank/DDBJ databases">
        <title>Chitinophaga laudate sp. nov., isolated from a tropical peat swamp.</title>
        <authorList>
            <person name="Goh C.B.S."/>
            <person name="Lee M.S."/>
            <person name="Parimannan S."/>
            <person name="Pasbakhsh P."/>
            <person name="Yule C.M."/>
            <person name="Rajandas H."/>
            <person name="Loke S."/>
            <person name="Croft L."/>
            <person name="Tan J.B.L."/>
        </authorList>
    </citation>
    <scope>NUCLEOTIDE SEQUENCE</scope>
    <source>
        <strain evidence="8">Mgbs1</strain>
    </source>
</reference>
<name>A0A3S1CY84_9BACT</name>